<organism evidence="1 2">
    <name type="scientific">Mycolicibacterium llatzerense</name>
    <dbReference type="NCBI Taxonomy" id="280871"/>
    <lineage>
        <taxon>Bacteria</taxon>
        <taxon>Bacillati</taxon>
        <taxon>Actinomycetota</taxon>
        <taxon>Actinomycetes</taxon>
        <taxon>Mycobacteriales</taxon>
        <taxon>Mycobacteriaceae</taxon>
        <taxon>Mycolicibacterium</taxon>
    </lineage>
</organism>
<dbReference type="AlphaFoldDB" id="A0A0D1L8N4"/>
<sequence length="165" mass="18954">MTSPTLTTQRFGVKVLTIPGTPAVYVNDRLQRGCDGEHHPDEGDVRIDVSSASGRPLSDDDQIIHNGQTIYRLAGASRGLQFLYGVICDQCKAEMPPREQTPPWTGLAEDDPANWEISYDLRAQRETWRASHSFMWRHTHDRQYRSHNLRFFVDVIIQPYDELWG</sequence>
<accession>A0A0D1L8N4</accession>
<dbReference type="PATRIC" id="fig|280871.6.peg.4816"/>
<proteinExistence type="predicted"/>
<evidence type="ECO:0000313" key="1">
    <source>
        <dbReference type="EMBL" id="KIU14597.1"/>
    </source>
</evidence>
<name>A0A0D1L8N4_9MYCO</name>
<gene>
    <name evidence="1" type="ORF">TL10_23275</name>
</gene>
<dbReference type="Proteomes" id="UP000032221">
    <property type="component" value="Unassembled WGS sequence"/>
</dbReference>
<dbReference type="EMBL" id="JXST01000040">
    <property type="protein sequence ID" value="KIU14597.1"/>
    <property type="molecule type" value="Genomic_DNA"/>
</dbReference>
<comment type="caution">
    <text evidence="1">The sequence shown here is derived from an EMBL/GenBank/DDBJ whole genome shotgun (WGS) entry which is preliminary data.</text>
</comment>
<keyword evidence="2" id="KW-1185">Reference proteome</keyword>
<evidence type="ECO:0000313" key="2">
    <source>
        <dbReference type="Proteomes" id="UP000032221"/>
    </source>
</evidence>
<reference evidence="1 2" key="1">
    <citation type="submission" date="2015-01" db="EMBL/GenBank/DDBJ databases">
        <title>Genome sequence of Mycobacterium llatzerense and Mycobacterium immunogenum recovered from brain abscess.</title>
        <authorList>
            <person name="Greninger A.L."/>
            <person name="Langelier C."/>
            <person name="Cunningham G."/>
            <person name="Chiu C.Y."/>
            <person name="Miller S."/>
        </authorList>
    </citation>
    <scope>NUCLEOTIDE SEQUENCE [LARGE SCALE GENOMIC DNA]</scope>
    <source>
        <strain evidence="1 2">CLUC14</strain>
    </source>
</reference>
<protein>
    <submittedName>
        <fullName evidence="1">Uncharacterized protein</fullName>
    </submittedName>
</protein>